<dbReference type="AlphaFoldDB" id="A0A1C3K4Q5"/>
<dbReference type="Proteomes" id="UP000078558">
    <property type="component" value="Chromosome I"/>
</dbReference>
<reference evidence="3 4" key="2">
    <citation type="submission" date="2017-08" db="EMBL/GenBank/DDBJ databases">
        <authorList>
            <person name="de Groot N.N."/>
        </authorList>
    </citation>
    <scope>NUCLEOTIDE SEQUENCE [LARGE SCALE GENOMIC DNA]</scope>
    <source>
        <strain evidence="3">Orrdi1</strain>
    </source>
</reference>
<evidence type="ECO:0000313" key="4">
    <source>
        <dbReference type="Proteomes" id="UP000078558"/>
    </source>
</evidence>
<dbReference type="Pfam" id="PF04286">
    <property type="entry name" value="DUF445"/>
    <property type="match status" value="1"/>
</dbReference>
<dbReference type="GO" id="GO:0005886">
    <property type="term" value="C:plasma membrane"/>
    <property type="evidence" value="ECO:0007669"/>
    <property type="project" value="TreeGrafter"/>
</dbReference>
<dbReference type="EMBL" id="LT907988">
    <property type="protein sequence ID" value="SOE46630.1"/>
    <property type="molecule type" value="Genomic_DNA"/>
</dbReference>
<feature type="transmembrane region" description="Helical" evidence="1">
    <location>
        <begin position="22"/>
        <end position="42"/>
    </location>
</feature>
<keyword evidence="1" id="KW-1133">Transmembrane helix</keyword>
<keyword evidence="1" id="KW-0472">Membrane</keyword>
<keyword evidence="4" id="KW-1185">Reference proteome</keyword>
<dbReference type="PANTHER" id="PTHR38442">
    <property type="entry name" value="INNER MEMBRANE PROTEIN-RELATED"/>
    <property type="match status" value="1"/>
</dbReference>
<name>A0A1C3K4Q5_9BURK</name>
<dbReference type="STRING" id="1851544.ODI_04181"/>
<evidence type="ECO:0000313" key="3">
    <source>
        <dbReference type="EMBL" id="SOE46630.1"/>
    </source>
</evidence>
<accession>A0A1C3K4Q5</accession>
<proteinExistence type="predicted"/>
<protein>
    <submittedName>
        <fullName evidence="2">Probable membrane protein STY4873</fullName>
    </submittedName>
</protein>
<organism evidence="2 4">
    <name type="scientific">Orrella dioscoreae</name>
    <dbReference type="NCBI Taxonomy" id="1851544"/>
    <lineage>
        <taxon>Bacteria</taxon>
        <taxon>Pseudomonadati</taxon>
        <taxon>Pseudomonadota</taxon>
        <taxon>Betaproteobacteria</taxon>
        <taxon>Burkholderiales</taxon>
        <taxon>Alcaligenaceae</taxon>
        <taxon>Orrella</taxon>
    </lineage>
</organism>
<keyword evidence="1" id="KW-0812">Transmembrane</keyword>
<dbReference type="RefSeq" id="WP_067756096.1">
    <property type="nucleotide sequence ID" value="NZ_LT907988.1"/>
</dbReference>
<gene>
    <name evidence="2" type="ORF">ODI_04181</name>
    <name evidence="3" type="ORF">ODI_R0383</name>
</gene>
<dbReference type="OrthoDB" id="9769590at2"/>
<evidence type="ECO:0000256" key="1">
    <source>
        <dbReference type="SAM" id="Phobius"/>
    </source>
</evidence>
<dbReference type="EMBL" id="FLRC01000033">
    <property type="protein sequence ID" value="SBT26408.1"/>
    <property type="molecule type" value="Genomic_DNA"/>
</dbReference>
<dbReference type="PANTHER" id="PTHR38442:SF1">
    <property type="entry name" value="INNER MEMBRANE PROTEIN"/>
    <property type="match status" value="1"/>
</dbReference>
<dbReference type="KEGG" id="odi:ODI_R0383"/>
<sequence>MTDASRTQTLAARRAELRRMKIGAAALLALMVAGLILAHAMGGQGGWAWLRAFCEAATVGALADWFAVVALFRHPLGIPVPHTAIIPSNKDRLADKLGVFVRDHFLEPGILMARIQAFDPAARLGQWLAVPDNTRRLAQGARQAALQSLELLDEVAVRRAIHGFVMGRLHRWNAAATAGDVLGLLTRDGRHQELLDAALERMAQYLGKEEIRQRVSALLVKHASREWPRLVGAVELVSSVDDIADRLADRMSRALLEELRDVLSAPEHPLRQEYEAWFADYVTRLRDDPDLAHQAEAIKQRLMDHPDVQEYVRGLWDDIQDALRRDLMREDSVLARHLDDVLLALGRKVSEDASLRDAINAHVMANAETLTEDLREEASAHIARTVKAWDERKLVDELELSVGRDLQYIRYNGTLVGGLIGLALHALVLAASA</sequence>
<reference evidence="2 4" key="1">
    <citation type="submission" date="2016-06" db="EMBL/GenBank/DDBJ databases">
        <authorList>
            <person name="Kjaerup R.B."/>
            <person name="Dalgaard T.S."/>
            <person name="Juul-Madsen H.R."/>
        </authorList>
    </citation>
    <scope>NUCLEOTIDE SEQUENCE [LARGE SCALE GENOMIC DNA]</scope>
    <source>
        <strain evidence="2">Orrdi1</strain>
    </source>
</reference>
<dbReference type="InterPro" id="IPR007383">
    <property type="entry name" value="DUF445"/>
</dbReference>
<evidence type="ECO:0000313" key="2">
    <source>
        <dbReference type="EMBL" id="SBT26408.1"/>
    </source>
</evidence>